<dbReference type="EMBL" id="FUPS01000014">
    <property type="protein sequence ID" value="SJS99946.1"/>
    <property type="molecule type" value="Genomic_DNA"/>
</dbReference>
<proteinExistence type="predicted"/>
<dbReference type="RefSeq" id="WP_021381326.1">
    <property type="nucleotide sequence ID" value="NZ_CAADCK010000015.1"/>
</dbReference>
<name>A0A9X8RLM1_CLODI</name>
<evidence type="ECO:0000313" key="1">
    <source>
        <dbReference type="EMBL" id="SJS99946.1"/>
    </source>
</evidence>
<protein>
    <recommendedName>
        <fullName evidence="3">Plasmid-related protein</fullName>
    </recommendedName>
</protein>
<comment type="caution">
    <text evidence="1">The sequence shown here is derived from an EMBL/GenBank/DDBJ whole genome shotgun (WGS) entry which is preliminary data.</text>
</comment>
<dbReference type="AlphaFoldDB" id="A0A9X8RLM1"/>
<sequence length="100" mass="11619">MDEKILELLQKMDTSINDIQGEIKWINTRLDGMESDIKDLKTGQVEIKDDLKEIKDDILKLDIKTEDTKRSIKLMQLDINKIETITNYNLNDIATLKAIK</sequence>
<evidence type="ECO:0008006" key="3">
    <source>
        <dbReference type="Google" id="ProtNLM"/>
    </source>
</evidence>
<accession>A0A9X8RLM1</accession>
<organism evidence="1 2">
    <name type="scientific">Clostridioides difficile</name>
    <name type="common">Peptoclostridium difficile</name>
    <dbReference type="NCBI Taxonomy" id="1496"/>
    <lineage>
        <taxon>Bacteria</taxon>
        <taxon>Bacillati</taxon>
        <taxon>Bacillota</taxon>
        <taxon>Clostridia</taxon>
        <taxon>Peptostreptococcales</taxon>
        <taxon>Peptostreptococcaceae</taxon>
        <taxon>Clostridioides</taxon>
    </lineage>
</organism>
<gene>
    <name evidence="1" type="ORF">SAMEA3375112_03387</name>
</gene>
<evidence type="ECO:0000313" key="2">
    <source>
        <dbReference type="Proteomes" id="UP000189137"/>
    </source>
</evidence>
<dbReference type="Proteomes" id="UP000189137">
    <property type="component" value="Unassembled WGS sequence"/>
</dbReference>
<reference evidence="1 2" key="1">
    <citation type="submission" date="2017-02" db="EMBL/GenBank/DDBJ databases">
        <authorList>
            <consortium name="Pathogen Informatics"/>
        </authorList>
    </citation>
    <scope>NUCLEOTIDE SEQUENCE [LARGE SCALE GENOMIC DNA]</scope>
    <source>
        <strain evidence="1 2">VRECD0157</strain>
    </source>
</reference>